<keyword evidence="4" id="KW-1185">Reference proteome</keyword>
<sequence>MKLAWLLWLASILPAHEADRTCLAAMVYLEARSETQLGQAAVAEVAMRRRDDGRWGDNICDVVNARLQFAISTTNKNYMLRNPVAWQTAWTVADHALQMWDLPVEKRKFVVPDADHFVAEEHASPAWMKGQPLAVIGAHSFYRVN</sequence>
<feature type="domain" description="Cell wall hydrolase SleB" evidence="2">
    <location>
        <begin position="34"/>
        <end position="142"/>
    </location>
</feature>
<protein>
    <submittedName>
        <fullName evidence="3">Cell Wall Hydrolase</fullName>
    </submittedName>
</protein>
<name>A0A1I4W2J4_9GAMM</name>
<dbReference type="RefSeq" id="WP_092405102.1">
    <property type="nucleotide sequence ID" value="NZ_FOVF01000003.1"/>
</dbReference>
<evidence type="ECO:0000259" key="2">
    <source>
        <dbReference type="Pfam" id="PF07486"/>
    </source>
</evidence>
<feature type="signal peptide" evidence="1">
    <location>
        <begin position="1"/>
        <end position="17"/>
    </location>
</feature>
<dbReference type="Gene3D" id="1.10.10.2520">
    <property type="entry name" value="Cell wall hydrolase SleB, domain 1"/>
    <property type="match status" value="1"/>
</dbReference>
<feature type="chain" id="PRO_5011504763" evidence="1">
    <location>
        <begin position="18"/>
        <end position="145"/>
    </location>
</feature>
<keyword evidence="1" id="KW-0732">Signal</keyword>
<proteinExistence type="predicted"/>
<dbReference type="STRING" id="578942.SAMN05216289_103259"/>
<gene>
    <name evidence="3" type="ORF">SAMN05216289_103259</name>
</gene>
<dbReference type="EMBL" id="FOVF01000003">
    <property type="protein sequence ID" value="SFN07289.1"/>
    <property type="molecule type" value="Genomic_DNA"/>
</dbReference>
<accession>A0A1I4W2J4</accession>
<dbReference type="Pfam" id="PF07486">
    <property type="entry name" value="Hydrolase_2"/>
    <property type="match status" value="1"/>
</dbReference>
<evidence type="ECO:0000313" key="3">
    <source>
        <dbReference type="EMBL" id="SFN07289.1"/>
    </source>
</evidence>
<keyword evidence="3" id="KW-0378">Hydrolase</keyword>
<organism evidence="3 4">
    <name type="scientific">Dokdonella immobilis</name>
    <dbReference type="NCBI Taxonomy" id="578942"/>
    <lineage>
        <taxon>Bacteria</taxon>
        <taxon>Pseudomonadati</taxon>
        <taxon>Pseudomonadota</taxon>
        <taxon>Gammaproteobacteria</taxon>
        <taxon>Lysobacterales</taxon>
        <taxon>Rhodanobacteraceae</taxon>
        <taxon>Dokdonella</taxon>
    </lineage>
</organism>
<reference evidence="3 4" key="1">
    <citation type="submission" date="2016-10" db="EMBL/GenBank/DDBJ databases">
        <authorList>
            <person name="de Groot N.N."/>
        </authorList>
    </citation>
    <scope>NUCLEOTIDE SEQUENCE [LARGE SCALE GENOMIC DNA]</scope>
    <source>
        <strain evidence="3 4">CGMCC 1.7659</strain>
    </source>
</reference>
<dbReference type="GO" id="GO:0016787">
    <property type="term" value="F:hydrolase activity"/>
    <property type="evidence" value="ECO:0007669"/>
    <property type="project" value="UniProtKB-KW"/>
</dbReference>
<dbReference type="InterPro" id="IPR011105">
    <property type="entry name" value="Cell_wall_hydrolase_SleB"/>
</dbReference>
<dbReference type="OrthoDB" id="5952809at2"/>
<dbReference type="AlphaFoldDB" id="A0A1I4W2J4"/>
<evidence type="ECO:0000313" key="4">
    <source>
        <dbReference type="Proteomes" id="UP000198575"/>
    </source>
</evidence>
<dbReference type="InterPro" id="IPR042047">
    <property type="entry name" value="SleB_dom1"/>
</dbReference>
<evidence type="ECO:0000256" key="1">
    <source>
        <dbReference type="SAM" id="SignalP"/>
    </source>
</evidence>
<dbReference type="Proteomes" id="UP000198575">
    <property type="component" value="Unassembled WGS sequence"/>
</dbReference>